<evidence type="ECO:0000256" key="10">
    <source>
        <dbReference type="ARBA" id="ARBA00023163"/>
    </source>
</evidence>
<organism evidence="21 22">
    <name type="scientific">Meripilus lineatus</name>
    <dbReference type="NCBI Taxonomy" id="2056292"/>
    <lineage>
        <taxon>Eukaryota</taxon>
        <taxon>Fungi</taxon>
        <taxon>Dikarya</taxon>
        <taxon>Basidiomycota</taxon>
        <taxon>Agaricomycotina</taxon>
        <taxon>Agaricomycetes</taxon>
        <taxon>Polyporales</taxon>
        <taxon>Meripilaceae</taxon>
        <taxon>Meripilus</taxon>
    </lineage>
</organism>
<dbReference type="InterPro" id="IPR040258">
    <property type="entry name" value="Spt16"/>
</dbReference>
<dbReference type="FunFam" id="2.30.29.150:FF:000002">
    <property type="entry name" value="FACT complex subunit SPT16"/>
    <property type="match status" value="1"/>
</dbReference>
<comment type="caution">
    <text evidence="21">The sequence shown here is derived from an EMBL/GenBank/DDBJ whole genome shotgun (WGS) entry which is preliminary data.</text>
</comment>
<feature type="domain" description="FACT complex subunit SPT16 middle" evidence="19">
    <location>
        <begin position="585"/>
        <end position="735"/>
    </location>
</feature>
<dbReference type="SUPFAM" id="SSF56235">
    <property type="entry name" value="N-terminal nucleophile aminohydrolases (Ntn hydrolases)"/>
    <property type="match status" value="1"/>
</dbReference>
<dbReference type="InterPro" id="IPR029055">
    <property type="entry name" value="Ntn_hydrolases_N"/>
</dbReference>
<dbReference type="Gene3D" id="2.30.29.30">
    <property type="entry name" value="Pleckstrin-homology domain (PH domain)/Phosphotyrosine-binding domain (PTB)"/>
    <property type="match status" value="1"/>
</dbReference>
<dbReference type="Pfam" id="PF00557">
    <property type="entry name" value="Peptidase_M24"/>
    <property type="match status" value="1"/>
</dbReference>
<keyword evidence="10 15" id="KW-0804">Transcription</keyword>
<dbReference type="SMART" id="SM00948">
    <property type="entry name" value="Proteasome_A_N"/>
    <property type="match status" value="1"/>
</dbReference>
<dbReference type="GO" id="GO:0006281">
    <property type="term" value="P:DNA repair"/>
    <property type="evidence" value="ECO:0007669"/>
    <property type="project" value="UniProtKB-UniRule"/>
</dbReference>
<dbReference type="Proteomes" id="UP001212997">
    <property type="component" value="Unassembled WGS sequence"/>
</dbReference>
<dbReference type="InterPro" id="IPR013953">
    <property type="entry name" value="FACT_SPT16_M"/>
</dbReference>
<dbReference type="InterPro" id="IPR036005">
    <property type="entry name" value="Creatinase/aminopeptidase-like"/>
</dbReference>
<evidence type="ECO:0000256" key="1">
    <source>
        <dbReference type="ARBA" id="ARBA00004496"/>
    </source>
</evidence>
<evidence type="ECO:0000256" key="4">
    <source>
        <dbReference type="ARBA" id="ARBA00022490"/>
    </source>
</evidence>
<gene>
    <name evidence="21" type="ORF">NLI96_g9582</name>
</gene>
<protein>
    <recommendedName>
        <fullName evidence="15">FACT complex subunit</fullName>
    </recommendedName>
</protein>
<sequence length="1451" mass="161107">MGSQQVQLNVPLFNKRLALVVNSWNNATKDDDFASIADLDALFLSAGDPVGEDEPIRKGTAFQTWLLGYEFPSTFMLFQKDKLTILCSASKGDSPQYSRSRPYLNHNNPLSAKILSQIQGPNSHVPVEILAQARAKDPPSQALPKFLEVYTTHKRVGTLVKDIHTGKLIDEWTAALNAAEEKPEVVDMAPAVSSLLAVKDDEELKTMRMAAILTSTLLTHHVAPKLESILDREAKISHETFAAQIEARLGYGEGDNAKGPDMKVWNKDQRLSNVDWSSTEFCYTPIIQSQSTKTGYDLRSSAESSADDMAHKGVLLVALGMRYKGYCANLGRSFIVDPSKEQQAIYSLLLSLQNELLPKLGDGVAARDVYQHALAYIKEKKPELEKKFVKNVGHVLGMEFRDSSYLLSAKNTRKLKKGMILNLSLGFQDLEEDGQKYALHLVDTVQIYGDKTAVCLTAGVKSITDTMFFLDQEEEPVDKASKPSKKAPSARAANGNASPAKNKMAGGKVLRNKTRSAAQEEMVQSTAAKIAEHQKELHDKLQTDGIAKYSEEGGRAGGKEGKGWKRFQSYKGEAALPKEVESLRIFVDRKAQTVVLPVHGYVVPFHINTIKNVSKTDEGEMTLLRVNFQTPGQLAGKKEDTPFEDPEATFIRSITYRSPDGHRFDLISKQITDLKKEVNKREQQKKEMADVIEQDVLIEHKARRPHRLPEVFVRPQLDGKRLPGEVEVHQNGIRYQSPISSQKIDILFSNVKHLFFQPCDHEMYVIIHVHLKAPIMIGKKKAHDVQFFREASDVQFDETGNRKRKYRYGDEDEIELEQQERKRRQILNKEFKAFSEKIAEAATASTGDTLEPDIPFRELSFEGVPFRTNVRLQPTTECLVYMSDAPFLVVTLSDIEIASLERVQFGLKQFDMVLIFKDFTKSPLHINSIPTSQLDDVKNWLDSVDIPLSEGPVNLNWGPIMKMINEDPYDFFHNGGWSFLGGSAGGAESEDDDSGTESEFEADSGDSGSSESSNAGSDYFDGSNASEDEGSGSDFDDDSEGEDWDELERKAAKSDKKRAEAGMGHGSDEESDRPKKKAAPKAANGKNGKSAVKGKILLCLYDSLPPVADDTESFTVSLSSHDDRDRIKRSTRVGVRVESIARGGHYLSKYSLYNTHTTTPTPAPLSCPGLTIAVCPEFQCEYLYSEHSRSALTVFSPDGHLFQVEYALEAVRKGTCAVGVRGQDVVVLGVEKKSVLQLQDPRTVRKVAMLDDHICLAFAGLTADGRVLIDKARIECQSHRLTVEDPVTVEYITRHIATIQQKYTQSGGVRPFGISTLIVGFDPHDTRPRLYQTEPSGIYSEWKANAIGRSSKTVREFLEKNHKDGMSRDDSIKLTVKSLLEVVQTGAKNIEISVMESYGKITSLDLAQIEAIVAEIEREKDAEAERKRSRLAATAAGQAAMTQRAGEGSGQ</sequence>
<feature type="compositionally biased region" description="Acidic residues" evidence="16">
    <location>
        <begin position="1026"/>
        <end position="1046"/>
    </location>
</feature>
<dbReference type="Pfam" id="PF08512">
    <property type="entry name" value="Rttp106-like_middle"/>
    <property type="match status" value="1"/>
</dbReference>
<keyword evidence="6 15" id="KW-0227">DNA damage</keyword>
<proteinExistence type="inferred from homology"/>
<keyword evidence="4" id="KW-0963">Cytoplasm</keyword>
<evidence type="ECO:0000259" key="19">
    <source>
        <dbReference type="SMART" id="SM01286"/>
    </source>
</evidence>
<dbReference type="Gene3D" id="3.40.350.10">
    <property type="entry name" value="Creatinase/prolidase N-terminal domain"/>
    <property type="match status" value="1"/>
</dbReference>
<evidence type="ECO:0000256" key="15">
    <source>
        <dbReference type="RuleBase" id="RU367052"/>
    </source>
</evidence>
<evidence type="ECO:0000259" key="17">
    <source>
        <dbReference type="SMART" id="SM00948"/>
    </source>
</evidence>
<feature type="domain" description="Proteasome alpha-type subunits" evidence="17">
    <location>
        <begin position="1187"/>
        <end position="1210"/>
    </location>
</feature>
<keyword evidence="8 15" id="KW-0805">Transcription regulation</keyword>
<evidence type="ECO:0000256" key="11">
    <source>
        <dbReference type="ARBA" id="ARBA00023204"/>
    </source>
</evidence>
<dbReference type="GO" id="GO:0019773">
    <property type="term" value="C:proteasome core complex, alpha-subunit complex"/>
    <property type="evidence" value="ECO:0007669"/>
    <property type="project" value="UniProtKB-UniRule"/>
</dbReference>
<dbReference type="GO" id="GO:0035101">
    <property type="term" value="C:FACT complex"/>
    <property type="evidence" value="ECO:0007669"/>
    <property type="project" value="UniProtKB-UniRule"/>
</dbReference>
<dbReference type="Gene3D" id="3.60.20.10">
    <property type="entry name" value="Glutamine Phosphoribosylpyrophosphate, subunit 1, domain 1"/>
    <property type="match status" value="1"/>
</dbReference>
<dbReference type="NCBIfam" id="NF003075">
    <property type="entry name" value="PRK03996.1"/>
    <property type="match status" value="1"/>
</dbReference>
<dbReference type="GO" id="GO:0006511">
    <property type="term" value="P:ubiquitin-dependent protein catabolic process"/>
    <property type="evidence" value="ECO:0007669"/>
    <property type="project" value="InterPro"/>
</dbReference>
<feature type="region of interest" description="Disordered" evidence="16">
    <location>
        <begin position="474"/>
        <end position="522"/>
    </location>
</feature>
<dbReference type="Pfam" id="PF00227">
    <property type="entry name" value="Proteasome"/>
    <property type="match status" value="1"/>
</dbReference>
<evidence type="ECO:0000256" key="14">
    <source>
        <dbReference type="PROSITE-ProRule" id="PRU00808"/>
    </source>
</evidence>
<evidence type="ECO:0000256" key="8">
    <source>
        <dbReference type="ARBA" id="ARBA00023015"/>
    </source>
</evidence>
<dbReference type="FunFam" id="3.60.20.10:FF:000004">
    <property type="entry name" value="Proteasome subunit alpha type-4"/>
    <property type="match status" value="1"/>
</dbReference>
<dbReference type="SMART" id="SM01285">
    <property type="entry name" value="FACT-Spt16_Nlob"/>
    <property type="match status" value="1"/>
</dbReference>
<evidence type="ECO:0000256" key="3">
    <source>
        <dbReference type="ARBA" id="ARBA00022454"/>
    </source>
</evidence>
<dbReference type="SMART" id="SM01286">
    <property type="entry name" value="SPT16"/>
    <property type="match status" value="1"/>
</dbReference>
<dbReference type="GO" id="GO:0031491">
    <property type="term" value="F:nucleosome binding"/>
    <property type="evidence" value="ECO:0007669"/>
    <property type="project" value="TreeGrafter"/>
</dbReference>
<dbReference type="InterPro" id="IPR048969">
    <property type="entry name" value="FACT_SPT16_C"/>
</dbReference>
<dbReference type="InterPro" id="IPR001353">
    <property type="entry name" value="Proteasome_sua/b"/>
</dbReference>
<evidence type="ECO:0000256" key="9">
    <source>
        <dbReference type="ARBA" id="ARBA00023054"/>
    </source>
</evidence>
<evidence type="ECO:0000256" key="7">
    <source>
        <dbReference type="ARBA" id="ARBA00022942"/>
    </source>
</evidence>
<comment type="similarity">
    <text evidence="14">Belongs to the peptidase T1A family.</text>
</comment>
<feature type="domain" description="FACT complex subunit SPT16 N-terminal lobe" evidence="18">
    <location>
        <begin position="8"/>
        <end position="192"/>
    </location>
</feature>
<dbReference type="InterPro" id="IPR023332">
    <property type="entry name" value="Proteasome_alpha-type"/>
</dbReference>
<dbReference type="InterPro" id="IPR056595">
    <property type="entry name" value="Fact-SPT16_PH"/>
</dbReference>
<dbReference type="Pfam" id="PF21091">
    <property type="entry name" value="SPT16_C"/>
    <property type="match status" value="1"/>
</dbReference>
<evidence type="ECO:0000256" key="2">
    <source>
        <dbReference type="ARBA" id="ARBA00010779"/>
    </source>
</evidence>
<dbReference type="GO" id="GO:0010468">
    <property type="term" value="P:regulation of gene expression"/>
    <property type="evidence" value="ECO:0007669"/>
    <property type="project" value="UniProtKB-ARBA"/>
</dbReference>
<dbReference type="InterPro" id="IPR000994">
    <property type="entry name" value="Pept_M24"/>
</dbReference>
<dbReference type="Pfam" id="PF14826">
    <property type="entry name" value="FACT-Spt16_Nlob"/>
    <property type="match status" value="2"/>
</dbReference>
<comment type="similarity">
    <text evidence="2 15">Belongs to the peptidase M24 family. SPT16 subfamily.</text>
</comment>
<dbReference type="Gene3D" id="2.30.29.210">
    <property type="entry name" value="FACT complex subunit Spt16p/Cdc68p"/>
    <property type="match status" value="1"/>
</dbReference>
<feature type="region of interest" description="Disordered" evidence="16">
    <location>
        <begin position="1423"/>
        <end position="1451"/>
    </location>
</feature>
<dbReference type="EMBL" id="JANAWD010000491">
    <property type="protein sequence ID" value="KAJ3478701.1"/>
    <property type="molecule type" value="Genomic_DNA"/>
</dbReference>
<evidence type="ECO:0000259" key="20">
    <source>
        <dbReference type="SMART" id="SM01287"/>
    </source>
</evidence>
<keyword evidence="11 15" id="KW-0234">DNA repair</keyword>
<dbReference type="FunFam" id="2.30.29.30:FF:000017">
    <property type="entry name" value="FACT complex subunit SPT16"/>
    <property type="match status" value="1"/>
</dbReference>
<keyword evidence="12 15" id="KW-0539">Nucleus</keyword>
<dbReference type="InterPro" id="IPR011993">
    <property type="entry name" value="PH-like_dom_sf"/>
</dbReference>
<evidence type="ECO:0000256" key="5">
    <source>
        <dbReference type="ARBA" id="ARBA00022705"/>
    </source>
</evidence>
<evidence type="ECO:0000259" key="18">
    <source>
        <dbReference type="SMART" id="SM01285"/>
    </source>
</evidence>
<accession>A0AAD5YAV1</accession>
<dbReference type="Pfam" id="PF08644">
    <property type="entry name" value="SPT16"/>
    <property type="match status" value="1"/>
</dbReference>
<dbReference type="Pfam" id="PF10584">
    <property type="entry name" value="Proteasome_A_N"/>
    <property type="match status" value="1"/>
</dbReference>
<evidence type="ECO:0000256" key="13">
    <source>
        <dbReference type="ARBA" id="ARBA00025370"/>
    </source>
</evidence>
<dbReference type="FunFam" id="3.90.230.10:FF:000005">
    <property type="entry name" value="FACT complex subunit spt16"/>
    <property type="match status" value="1"/>
</dbReference>
<keyword evidence="7 14" id="KW-0647">Proteasome</keyword>
<feature type="compositionally biased region" description="Basic and acidic residues" evidence="16">
    <location>
        <begin position="1047"/>
        <end position="1060"/>
    </location>
</feature>
<comment type="subcellular location">
    <subcellularLocation>
        <location evidence="1">Cytoplasm</location>
    </subcellularLocation>
    <subcellularLocation>
        <location evidence="15">Nucleus</location>
    </subcellularLocation>
    <subcellularLocation>
        <location evidence="15">Chromosome</location>
    </subcellularLocation>
</comment>
<dbReference type="InterPro" id="IPR013719">
    <property type="entry name" value="RTT106/SPT16-like_middle_dom"/>
</dbReference>
<name>A0AAD5YAV1_9APHY</name>
<dbReference type="SUPFAM" id="SSF55920">
    <property type="entry name" value="Creatinase/aminopeptidase"/>
    <property type="match status" value="1"/>
</dbReference>
<keyword evidence="3 15" id="KW-0158">Chromosome</keyword>
<keyword evidence="5 15" id="KW-0235">DNA replication</keyword>
<feature type="compositionally biased region" description="Low complexity" evidence="16">
    <location>
        <begin position="1005"/>
        <end position="1018"/>
    </location>
</feature>
<evidence type="ECO:0000313" key="22">
    <source>
        <dbReference type="Proteomes" id="UP001212997"/>
    </source>
</evidence>
<evidence type="ECO:0000256" key="12">
    <source>
        <dbReference type="ARBA" id="ARBA00023242"/>
    </source>
</evidence>
<feature type="domain" description="Histone chaperone RTT106/FACT complex subunit SPT16-like middle" evidence="20">
    <location>
        <begin position="861"/>
        <end position="951"/>
    </location>
</feature>
<feature type="compositionally biased region" description="Acidic residues" evidence="16">
    <location>
        <begin position="988"/>
        <end position="1004"/>
    </location>
</feature>
<dbReference type="Gene3D" id="3.90.230.10">
    <property type="entry name" value="Creatinase/methionine aminopeptidase superfamily"/>
    <property type="match status" value="1"/>
</dbReference>
<dbReference type="Pfam" id="PF24824">
    <property type="entry name" value="PH_SPT16"/>
    <property type="match status" value="1"/>
</dbReference>
<evidence type="ECO:0000256" key="6">
    <source>
        <dbReference type="ARBA" id="ARBA00022763"/>
    </source>
</evidence>
<dbReference type="GO" id="GO:0006368">
    <property type="term" value="P:transcription elongation by RNA polymerase II"/>
    <property type="evidence" value="ECO:0007669"/>
    <property type="project" value="TreeGrafter"/>
</dbReference>
<feature type="region of interest" description="Disordered" evidence="16">
    <location>
        <begin position="982"/>
        <end position="1088"/>
    </location>
</feature>
<dbReference type="PROSITE" id="PS51475">
    <property type="entry name" value="PROTEASOME_ALPHA_2"/>
    <property type="match status" value="1"/>
</dbReference>
<keyword evidence="9" id="KW-0175">Coiled coil</keyword>
<dbReference type="GO" id="GO:0006260">
    <property type="term" value="P:DNA replication"/>
    <property type="evidence" value="ECO:0007669"/>
    <property type="project" value="UniProtKB-KW"/>
</dbReference>
<dbReference type="Gene3D" id="2.30.29.150">
    <property type="match status" value="1"/>
</dbReference>
<dbReference type="InterPro" id="IPR029148">
    <property type="entry name" value="FACT-SPT16_Nlobe"/>
</dbReference>
<dbReference type="PANTHER" id="PTHR13980">
    <property type="entry name" value="CDC68 RELATED"/>
    <property type="match status" value="1"/>
</dbReference>
<evidence type="ECO:0000256" key="16">
    <source>
        <dbReference type="SAM" id="MobiDB-lite"/>
    </source>
</evidence>
<dbReference type="PANTHER" id="PTHR13980:SF15">
    <property type="entry name" value="FACT COMPLEX SUBUNIT SPT16"/>
    <property type="match status" value="1"/>
</dbReference>
<dbReference type="FunFam" id="2.30.29.210:FF:000001">
    <property type="entry name" value="FACT complex subunit spt16"/>
    <property type="match status" value="1"/>
</dbReference>
<dbReference type="InterPro" id="IPR000426">
    <property type="entry name" value="Proteasome_asu_N"/>
</dbReference>
<feature type="compositionally biased region" description="Low complexity" evidence="16">
    <location>
        <begin position="1432"/>
        <end position="1451"/>
    </location>
</feature>
<keyword evidence="22" id="KW-1185">Reference proteome</keyword>
<dbReference type="InterPro" id="IPR029149">
    <property type="entry name" value="Creatin/AminoP/Spt16_N"/>
</dbReference>
<comment type="subunit">
    <text evidence="15">Component of the FACT complex.</text>
</comment>
<evidence type="ECO:0000313" key="21">
    <source>
        <dbReference type="EMBL" id="KAJ3478701.1"/>
    </source>
</evidence>
<comment type="function">
    <text evidence="13 15">Component of the FACT complex, a general chromatin factor that acts to reorganize nucleosomes. The FACT complex is involved in multiple processes that require DNA as a template such as mRNA elongation, DNA replication and DNA repair. During transcription elongation the FACT complex acts as a histone chaperone that both destabilizes and restores nucleosomal structure. It facilitates the passage of RNA polymerase II and transcription by promoting the dissociation of one histone H2A-H2B dimer from the nucleosome, then subsequently promotes the reestablishment of the nucleosome following the passage of RNA polymerase II.</text>
</comment>
<dbReference type="GO" id="GO:0005737">
    <property type="term" value="C:cytoplasm"/>
    <property type="evidence" value="ECO:0007669"/>
    <property type="project" value="UniProtKB-SubCell"/>
</dbReference>
<reference evidence="21" key="1">
    <citation type="submission" date="2022-07" db="EMBL/GenBank/DDBJ databases">
        <title>Genome Sequence of Physisporinus lineatus.</title>
        <authorList>
            <person name="Buettner E."/>
        </authorList>
    </citation>
    <scope>NUCLEOTIDE SEQUENCE</scope>
    <source>
        <strain evidence="21">VT162</strain>
    </source>
</reference>
<dbReference type="SMART" id="SM01287">
    <property type="entry name" value="Rtt106"/>
    <property type="match status" value="1"/>
</dbReference>
<dbReference type="CDD" id="cd03755">
    <property type="entry name" value="proteasome_alpha_type_7"/>
    <property type="match status" value="1"/>
</dbReference>